<feature type="compositionally biased region" description="Low complexity" evidence="1">
    <location>
        <begin position="7"/>
        <end position="18"/>
    </location>
</feature>
<keyword evidence="4" id="KW-1185">Reference proteome</keyword>
<dbReference type="VEuPathDB" id="TriTrypDB:BSAL_89735"/>
<name>A0A0S4J6G5_BODSA</name>
<dbReference type="Gene3D" id="3.40.50.1820">
    <property type="entry name" value="alpha/beta hydrolase"/>
    <property type="match status" value="1"/>
</dbReference>
<dbReference type="GO" id="GO:0008374">
    <property type="term" value="F:O-acyltransferase activity"/>
    <property type="evidence" value="ECO:0007669"/>
    <property type="project" value="InterPro"/>
</dbReference>
<evidence type="ECO:0000256" key="2">
    <source>
        <dbReference type="SAM" id="Phobius"/>
    </source>
</evidence>
<evidence type="ECO:0000256" key="1">
    <source>
        <dbReference type="SAM" id="MobiDB-lite"/>
    </source>
</evidence>
<gene>
    <name evidence="3" type="ORF">BSAL_89735</name>
</gene>
<keyword evidence="2" id="KW-0812">Transmembrane</keyword>
<dbReference type="InterPro" id="IPR029058">
    <property type="entry name" value="AB_hydrolase_fold"/>
</dbReference>
<dbReference type="InterPro" id="IPR003386">
    <property type="entry name" value="LACT/PDAT_acylTrfase"/>
</dbReference>
<protein>
    <submittedName>
        <fullName evidence="3">Phospholipid:diacylglycerol acyltransferase-like, putative</fullName>
    </submittedName>
</protein>
<dbReference type="Proteomes" id="UP000051952">
    <property type="component" value="Unassembled WGS sequence"/>
</dbReference>
<evidence type="ECO:0000313" key="4">
    <source>
        <dbReference type="Proteomes" id="UP000051952"/>
    </source>
</evidence>
<reference evidence="4" key="1">
    <citation type="submission" date="2015-09" db="EMBL/GenBank/DDBJ databases">
        <authorList>
            <consortium name="Pathogen Informatics"/>
        </authorList>
    </citation>
    <scope>NUCLEOTIDE SEQUENCE [LARGE SCALE GENOMIC DNA]</scope>
    <source>
        <strain evidence="4">Lake Konstanz</strain>
    </source>
</reference>
<sequence>MKHRSSSRGPSSPLSPKPTAAQQGQASTGWEKRVTKATVVEKVLVFTLAHIKVIIVLFSVLLLLIFSNEVERSIPVGFMVDDPVRPGHLFDKSLIKTKLPVVFVPGFITTALELWEGDLCAVGGAWSPFRQRMLSAQSFLTMLRNPSCFLRHFSLDPRTAGDPEGVKVRPDSSFSSADYLVFGFWVWAKLIVNLADIGYDPNTMYIASYDWRLDAETAERRDKYFSRLRAYVEASFDGDRFVLVGHSYGSSVIQEFLLWADNRSPGWTETYVDSIFDIAGPFLGVPKAFGALISGEVKDTALMPSALRYLLDSHIDKPERTRAFRTWPCLTALLPSGGDCVWPSVLNLTDSAHVSTNLNGSAALHFLSGLMNSTGHSYNELNVRNRLRSFEARSRLPRAPSTTVYCVFGTGLPSETAYSFKPEAYRGEVMWAIDPDAHNDTWTHPLQGQGTLRSGVGLVDGDGTVPLISLGYPCRSPNGFQQDVGRVVTYEVPHAQSSVMDLRGGSATADHVDIIGNYDVISALLMVVTGNGADVHDRISSKLDEMVAAVDKCRA</sequence>
<dbReference type="OMA" id="FYFLKWV"/>
<dbReference type="AlphaFoldDB" id="A0A0S4J6G5"/>
<organism evidence="3 4">
    <name type="scientific">Bodo saltans</name>
    <name type="common">Flagellated protozoan</name>
    <dbReference type="NCBI Taxonomy" id="75058"/>
    <lineage>
        <taxon>Eukaryota</taxon>
        <taxon>Discoba</taxon>
        <taxon>Euglenozoa</taxon>
        <taxon>Kinetoplastea</taxon>
        <taxon>Metakinetoplastina</taxon>
        <taxon>Eubodonida</taxon>
        <taxon>Bodonidae</taxon>
        <taxon>Bodo</taxon>
    </lineage>
</organism>
<feature type="region of interest" description="Disordered" evidence="1">
    <location>
        <begin position="1"/>
        <end position="29"/>
    </location>
</feature>
<evidence type="ECO:0000313" key="3">
    <source>
        <dbReference type="EMBL" id="CUG85411.1"/>
    </source>
</evidence>
<keyword evidence="3" id="KW-0808">Transferase</keyword>
<proteinExistence type="predicted"/>
<dbReference type="SUPFAM" id="SSF53474">
    <property type="entry name" value="alpha/beta-Hydrolases"/>
    <property type="match status" value="1"/>
</dbReference>
<keyword evidence="3" id="KW-0012">Acyltransferase</keyword>
<dbReference type="Pfam" id="PF02450">
    <property type="entry name" value="LCAT"/>
    <property type="match status" value="2"/>
</dbReference>
<dbReference type="PANTHER" id="PTHR11440">
    <property type="entry name" value="LECITHIN-CHOLESTEROL ACYLTRANSFERASE-RELATED"/>
    <property type="match status" value="1"/>
</dbReference>
<accession>A0A0S4J6G5</accession>
<dbReference type="OrthoDB" id="190846at2759"/>
<keyword evidence="2" id="KW-1133">Transmembrane helix</keyword>
<keyword evidence="2" id="KW-0472">Membrane</keyword>
<dbReference type="EMBL" id="CYKH01001164">
    <property type="protein sequence ID" value="CUG85411.1"/>
    <property type="molecule type" value="Genomic_DNA"/>
</dbReference>
<dbReference type="GO" id="GO:0006629">
    <property type="term" value="P:lipid metabolic process"/>
    <property type="evidence" value="ECO:0007669"/>
    <property type="project" value="InterPro"/>
</dbReference>
<feature type="transmembrane region" description="Helical" evidence="2">
    <location>
        <begin position="43"/>
        <end position="66"/>
    </location>
</feature>